<protein>
    <submittedName>
        <fullName evidence="2">Uncharacterized protein</fullName>
    </submittedName>
</protein>
<dbReference type="Pfam" id="PF10294">
    <property type="entry name" value="Methyltransf_16"/>
    <property type="match status" value="2"/>
</dbReference>
<feature type="region of interest" description="Disordered" evidence="1">
    <location>
        <begin position="427"/>
        <end position="471"/>
    </location>
</feature>
<evidence type="ECO:0000256" key="1">
    <source>
        <dbReference type="SAM" id="MobiDB-lite"/>
    </source>
</evidence>
<name>A0A8H5D3T1_9AGAR</name>
<comment type="caution">
    <text evidence="2">The sequence shown here is derived from an EMBL/GenBank/DDBJ whole genome shotgun (WGS) entry which is preliminary data.</text>
</comment>
<evidence type="ECO:0000313" key="3">
    <source>
        <dbReference type="Proteomes" id="UP000559256"/>
    </source>
</evidence>
<proteinExistence type="predicted"/>
<dbReference type="EMBL" id="JAACJM010000064">
    <property type="protein sequence ID" value="KAF5353076.1"/>
    <property type="molecule type" value="Genomic_DNA"/>
</dbReference>
<dbReference type="GO" id="GO:0005737">
    <property type="term" value="C:cytoplasm"/>
    <property type="evidence" value="ECO:0007669"/>
    <property type="project" value="TreeGrafter"/>
</dbReference>
<dbReference type="PANTHER" id="PTHR14614:SF162">
    <property type="entry name" value="EXPRESSED PROTEIN"/>
    <property type="match status" value="1"/>
</dbReference>
<dbReference type="InterPro" id="IPR029063">
    <property type="entry name" value="SAM-dependent_MTases_sf"/>
</dbReference>
<dbReference type="InterPro" id="IPR019410">
    <property type="entry name" value="Methyltransf_16"/>
</dbReference>
<dbReference type="PANTHER" id="PTHR14614">
    <property type="entry name" value="HEPATOCELLULAR CARCINOMA-ASSOCIATED ANTIGEN"/>
    <property type="match status" value="1"/>
</dbReference>
<dbReference type="AlphaFoldDB" id="A0A8H5D3T1"/>
<dbReference type="OrthoDB" id="413520at2759"/>
<dbReference type="Proteomes" id="UP000559256">
    <property type="component" value="Unassembled WGS sequence"/>
</dbReference>
<accession>A0A8H5D3T1</accession>
<dbReference type="SUPFAM" id="SSF53335">
    <property type="entry name" value="S-adenosyl-L-methionine-dependent methyltransferases"/>
    <property type="match status" value="1"/>
</dbReference>
<reference evidence="2 3" key="1">
    <citation type="journal article" date="2020" name="ISME J.">
        <title>Uncovering the hidden diversity of litter-decomposition mechanisms in mushroom-forming fungi.</title>
        <authorList>
            <person name="Floudas D."/>
            <person name="Bentzer J."/>
            <person name="Ahren D."/>
            <person name="Johansson T."/>
            <person name="Persson P."/>
            <person name="Tunlid A."/>
        </authorList>
    </citation>
    <scope>NUCLEOTIDE SEQUENCE [LARGE SCALE GENOMIC DNA]</scope>
    <source>
        <strain evidence="2 3">CBS 291.85</strain>
    </source>
</reference>
<keyword evidence="3" id="KW-1185">Reference proteome</keyword>
<dbReference type="Gene3D" id="3.40.50.150">
    <property type="entry name" value="Vaccinia Virus protein VP39"/>
    <property type="match status" value="1"/>
</dbReference>
<gene>
    <name evidence="2" type="ORF">D9758_008751</name>
</gene>
<dbReference type="GO" id="GO:0008757">
    <property type="term" value="F:S-adenosylmethionine-dependent methyltransferase activity"/>
    <property type="evidence" value="ECO:0007669"/>
    <property type="project" value="UniProtKB-ARBA"/>
</dbReference>
<evidence type="ECO:0000313" key="2">
    <source>
        <dbReference type="EMBL" id="KAF5353076.1"/>
    </source>
</evidence>
<dbReference type="GO" id="GO:0005634">
    <property type="term" value="C:nucleus"/>
    <property type="evidence" value="ECO:0007669"/>
    <property type="project" value="TreeGrafter"/>
</dbReference>
<sequence>MFWYISFLRPPPAQSIPSFPITITPQIANDLRTNLYDNEQDIYYSWSPTVLTTKPSSPLKLTTWRQSNAYKELSVPPPFGVREGQSYRLVLCASPNVGPYIGFTEGSKEFGRTHPFSVISMPITFTKNAVKAKGKQERIERVYRFPLPTASESTAKVASMKITEQTSFDLDKKIWDSGIGLSSWLADIAKEQIQNPLVQKLKNVLFSVEARNVIELGAGTGIVAITLGALRADCLTAKLVASLEPGEESSQQENVGSIYTTDLPSALPLLTQNISSNTHLFRSSVSSLVSSVSSTTPQIPGRSLVLSPGTESTAVLDLGCTPIPEVLDWDEPLPEFAHQFGEKGKGRLDMIIMADVTYNTSSFPSLVKTIRDLVQLGSLSLSTAAGYSEDETKYPLILIGYKQRDRAERELFRTLSSQVGFRMTKVDEVPGASRLPGGGKGEGSGSAADSEEEGRGPVEIWIGELIGREGE</sequence>
<organism evidence="2 3">
    <name type="scientific">Tetrapyrgos nigripes</name>
    <dbReference type="NCBI Taxonomy" id="182062"/>
    <lineage>
        <taxon>Eukaryota</taxon>
        <taxon>Fungi</taxon>
        <taxon>Dikarya</taxon>
        <taxon>Basidiomycota</taxon>
        <taxon>Agaricomycotina</taxon>
        <taxon>Agaricomycetes</taxon>
        <taxon>Agaricomycetidae</taxon>
        <taxon>Agaricales</taxon>
        <taxon>Marasmiineae</taxon>
        <taxon>Marasmiaceae</taxon>
        <taxon>Tetrapyrgos</taxon>
    </lineage>
</organism>